<dbReference type="AlphaFoldDB" id="A0A5M6CMC3"/>
<proteinExistence type="predicted"/>
<organism evidence="1 2">
    <name type="scientific">Taibaiella lutea</name>
    <dbReference type="NCBI Taxonomy" id="2608001"/>
    <lineage>
        <taxon>Bacteria</taxon>
        <taxon>Pseudomonadati</taxon>
        <taxon>Bacteroidota</taxon>
        <taxon>Chitinophagia</taxon>
        <taxon>Chitinophagales</taxon>
        <taxon>Chitinophagaceae</taxon>
        <taxon>Taibaiella</taxon>
    </lineage>
</organism>
<keyword evidence="2" id="KW-1185">Reference proteome</keyword>
<evidence type="ECO:0000313" key="1">
    <source>
        <dbReference type="EMBL" id="KAA5536284.1"/>
    </source>
</evidence>
<dbReference type="EMBL" id="VWSH01000001">
    <property type="protein sequence ID" value="KAA5536284.1"/>
    <property type="molecule type" value="Genomic_DNA"/>
</dbReference>
<name>A0A5M6CMC3_9BACT</name>
<accession>A0A5M6CMC3</accession>
<protein>
    <submittedName>
        <fullName evidence="1">Uncharacterized protein</fullName>
    </submittedName>
</protein>
<dbReference type="RefSeq" id="WP_150030857.1">
    <property type="nucleotide sequence ID" value="NZ_VWSH01000001.1"/>
</dbReference>
<dbReference type="Proteomes" id="UP000323632">
    <property type="component" value="Unassembled WGS sequence"/>
</dbReference>
<gene>
    <name evidence="1" type="ORF">F0919_01045</name>
</gene>
<sequence>MVVALLIFFALVVCISNLSYFKILGSNARRRKDIKKRDISQSKNKDNTKALGELIEELNFPLVTFDCDKTIETIRSRFIECKHELELFCVIIDISNCFHNQFAIVGNFVGTEIIPSKHENHSISKLYSANILFRKNDDALTLLSTFPEDKDHDFFIKDFTTRIKEILK</sequence>
<evidence type="ECO:0000313" key="2">
    <source>
        <dbReference type="Proteomes" id="UP000323632"/>
    </source>
</evidence>
<comment type="caution">
    <text evidence="1">The sequence shown here is derived from an EMBL/GenBank/DDBJ whole genome shotgun (WGS) entry which is preliminary data.</text>
</comment>
<reference evidence="1 2" key="1">
    <citation type="submission" date="2019-09" db="EMBL/GenBank/DDBJ databases">
        <title>Genome sequence and assembly of Taibaiella sp.</title>
        <authorList>
            <person name="Chhetri G."/>
        </authorList>
    </citation>
    <scope>NUCLEOTIDE SEQUENCE [LARGE SCALE GENOMIC DNA]</scope>
    <source>
        <strain evidence="1 2">KVB11</strain>
    </source>
</reference>